<dbReference type="InterPro" id="IPR043129">
    <property type="entry name" value="ATPase_NBD"/>
</dbReference>
<dbReference type="KEGG" id="ssao:94294889"/>
<dbReference type="GeneID" id="94294889"/>
<dbReference type="RefSeq" id="XP_067768285.1">
    <property type="nucleotide sequence ID" value="XM_067904803.1"/>
</dbReference>
<dbReference type="SUPFAM" id="SSF53067">
    <property type="entry name" value="Actin-like ATPase domain"/>
    <property type="match status" value="1"/>
</dbReference>
<keyword evidence="3" id="KW-1185">Reference proteome</keyword>
<sequence>MIISIDLGNSNSMFSINIDGSVQSYNSQTNFPTNDKFSSDLFISLLNKRKPKFIKLTSKNASFQKAIHQSTSQIDNYFCLANYKRQLCQSSLNNNNNIFDLKITDSKINFSAQEVFTTVYLLIVNQLFAILQNTEDEIQWIITIPSLASTDYQIFMRKCLASALNIYNQTNLDKQVKINIENIYTVQEPVAAFMQISYESKVNIKPSEKIYLIDFGGSTIDFSIFQVNQQQQIPTLISQCGLNCGGSYIDQKVLEIITNSLQVTGNLLYLIKAFQKIKSTIFDEDFIQLDLFNYNFDVEVAEINCDQLSDSIAFDSDEKLLLFDKSFFDTILEDIITQVSTQINILFQRFGIPTYVFLTGGFINCRPLRNKIQQFLVKSNVKQTLLAFQPSTSIAMGAARILDHDIHQLLESDIILQFENQQCKIASKSQIIKKIQQFSFIFDLPDKRSFCSLVLNQGEQQFQEIFYTPRFAKRIIVKVSISPFSSSVQVYYSWVFKDLISQEMSSKYDFQEVQLLPLDCRILANMNYLLQVKDKILQIHGNVEDTIILIILYMLNEFSQIFVETEQQITAQSSDIFCLISIILPLLALTSQELKINCLLLGLNIQIIVDIFVLSELFKITSKDIQHTLQTLSYSKIMNILQILQIQSQIFDQNCGIIIQYPSLFYLTDQCFAYKLGKNYYILQQVSATANFIVRLSKGFITQITQPIVWAILTHYQLDQQNSQIFIQSSSRQVYMSIRTKQVQSVKIIQSIQDDFDKIIHLIPLVGKTIITVDRQQYYTHQFQSSQCLVTISSQGENNLDTKFSNLSQFSNCFKLTRNNLLLLSNSYVEMALAENTLSISLVMDLQSLNQQKFIFSDNLIAIDNNIIQTQLVIQTSLPLNLTNKLNSQIVHSKFNTFQFVNISKPEDFSTFSLQNCNCCDDPVNAPNCILNTSQDDFPQFFEICLTCALDDIQTQYKKPYSNMISYKAKDTITTIGDEFTLYPIVQIGQVVFSIFDQVKDLLIKIYQQNLFSSDIFRHCTEHHYLGIPLKDDAFILHCPYQNCKLKFCGLCNTWHSPSHKCIYQLGIKQCKKCLSLYEKSSGCNHVTCSCCGAHNCYVCQDTFTTAQQCYAHLTRKHGGYF</sequence>
<dbReference type="PANTHER" id="PTHR14187:SF5">
    <property type="entry name" value="HEAT SHOCK 70 KDA PROTEIN 12A"/>
    <property type="match status" value="1"/>
</dbReference>
<dbReference type="CDD" id="cd22585">
    <property type="entry name" value="Rcat_RBR_DEAH12-like"/>
    <property type="match status" value="1"/>
</dbReference>
<dbReference type="PROSITE" id="PS00329">
    <property type="entry name" value="HSP70_2"/>
    <property type="match status" value="1"/>
</dbReference>
<dbReference type="CDD" id="cd10170">
    <property type="entry name" value="ASKHA_NBD_HSP70"/>
    <property type="match status" value="1"/>
</dbReference>
<evidence type="ECO:0000313" key="3">
    <source>
        <dbReference type="Proteomes" id="UP000018208"/>
    </source>
</evidence>
<dbReference type="PROSITE" id="PS00028">
    <property type="entry name" value="ZINC_FINGER_C2H2_1"/>
    <property type="match status" value="1"/>
</dbReference>
<dbReference type="SUPFAM" id="SSF57850">
    <property type="entry name" value="RING/U-box"/>
    <property type="match status" value="1"/>
</dbReference>
<dbReference type="AlphaFoldDB" id="A0A9P8M0W3"/>
<gene>
    <name evidence="2" type="ORF">SS50377_20866</name>
</gene>
<dbReference type="Gene3D" id="3.30.30.30">
    <property type="match status" value="1"/>
</dbReference>
<dbReference type="Gene3D" id="1.20.120.1750">
    <property type="match status" value="1"/>
</dbReference>
<dbReference type="Proteomes" id="UP000018208">
    <property type="component" value="Unassembled WGS sequence"/>
</dbReference>
<evidence type="ECO:0000259" key="1">
    <source>
        <dbReference type="PROSITE" id="PS00028"/>
    </source>
</evidence>
<organism evidence="2 3">
    <name type="scientific">Spironucleus salmonicida</name>
    <dbReference type="NCBI Taxonomy" id="348837"/>
    <lineage>
        <taxon>Eukaryota</taxon>
        <taxon>Metamonada</taxon>
        <taxon>Diplomonadida</taxon>
        <taxon>Hexamitidae</taxon>
        <taxon>Hexamitinae</taxon>
        <taxon>Spironucleus</taxon>
    </lineage>
</organism>
<dbReference type="PANTHER" id="PTHR14187">
    <property type="entry name" value="ALPHA KINASE/ELONGATION FACTOR 2 KINASE"/>
    <property type="match status" value="1"/>
</dbReference>
<dbReference type="OrthoDB" id="1431934at2759"/>
<evidence type="ECO:0000313" key="2">
    <source>
        <dbReference type="EMBL" id="KAH0577512.1"/>
    </source>
</evidence>
<name>A0A9P8M0W3_9EUKA</name>
<dbReference type="InterPro" id="IPR018181">
    <property type="entry name" value="Heat_shock_70_CS"/>
</dbReference>
<feature type="domain" description="C2H2-type" evidence="1">
    <location>
        <begin position="1097"/>
        <end position="1118"/>
    </location>
</feature>
<dbReference type="EMBL" id="AUWU02000001">
    <property type="protein sequence ID" value="KAH0577512.1"/>
    <property type="molecule type" value="Genomic_DNA"/>
</dbReference>
<proteinExistence type="predicted"/>
<dbReference type="InterPro" id="IPR013087">
    <property type="entry name" value="Znf_C2H2_type"/>
</dbReference>
<protein>
    <recommendedName>
        <fullName evidence="1">C2H2-type domain-containing protein</fullName>
    </recommendedName>
</protein>
<reference evidence="2 3" key="1">
    <citation type="journal article" date="2014" name="PLoS Genet.">
        <title>The Genome of Spironucleus salmonicida Highlights a Fish Pathogen Adapted to Fluctuating Environments.</title>
        <authorList>
            <person name="Xu F."/>
            <person name="Jerlstrom-Hultqvist J."/>
            <person name="Einarsson E."/>
            <person name="Astvaldsson A."/>
            <person name="Svard S.G."/>
            <person name="Andersson J.O."/>
        </authorList>
    </citation>
    <scope>NUCLEOTIDE SEQUENCE [LARGE SCALE GENOMIC DNA]</scope>
    <source>
        <strain evidence="2 3">ATCC 50377</strain>
    </source>
</reference>
<dbReference type="Gene3D" id="3.90.640.10">
    <property type="entry name" value="Actin, Chain A, domain 4"/>
    <property type="match status" value="1"/>
</dbReference>
<accession>A0A9P8M0W3</accession>
<dbReference type="Gene3D" id="3.30.420.40">
    <property type="match status" value="2"/>
</dbReference>
<comment type="caution">
    <text evidence="2">The sequence shown here is derived from an EMBL/GenBank/DDBJ whole genome shotgun (WGS) entry which is preliminary data.</text>
</comment>